<dbReference type="SUPFAM" id="SSF55347">
    <property type="entry name" value="Glyceraldehyde-3-phosphate dehydrogenase-like, C-terminal domain"/>
    <property type="match status" value="1"/>
</dbReference>
<dbReference type="OrthoDB" id="9781966at2"/>
<dbReference type="Pfam" id="PF02894">
    <property type="entry name" value="GFO_IDH_MocA_C"/>
    <property type="match status" value="1"/>
</dbReference>
<accession>A0A0G2Z726</accession>
<dbReference type="PANTHER" id="PTHR43377:SF2">
    <property type="entry name" value="BINDING ROSSMANN FOLD OXIDOREDUCTASE, PUTATIVE (AFU_ORTHOLOGUE AFUA_4G00560)-RELATED"/>
    <property type="match status" value="1"/>
</dbReference>
<proteinExistence type="predicted"/>
<dbReference type="PATRIC" id="fig|1330330.3.peg.1170"/>
<dbReference type="Gene3D" id="3.40.50.720">
    <property type="entry name" value="NAD(P)-binding Rossmann-like Domain"/>
    <property type="match status" value="1"/>
</dbReference>
<feature type="domain" description="Gfo/Idh/MocA-like oxidoreductase N-terminal" evidence="1">
    <location>
        <begin position="6"/>
        <end position="121"/>
    </location>
</feature>
<dbReference type="SUPFAM" id="SSF51735">
    <property type="entry name" value="NAD(P)-binding Rossmann-fold domains"/>
    <property type="match status" value="1"/>
</dbReference>
<dbReference type="STRING" id="1330330.IX53_05775"/>
<dbReference type="EMBL" id="CP011232">
    <property type="protein sequence ID" value="AKI97405.1"/>
    <property type="molecule type" value="Genomic_DNA"/>
</dbReference>
<dbReference type="InterPro" id="IPR004104">
    <property type="entry name" value="Gfo/Idh/MocA-like_OxRdtase_C"/>
</dbReference>
<dbReference type="GO" id="GO:0000166">
    <property type="term" value="F:nucleotide binding"/>
    <property type="evidence" value="ECO:0007669"/>
    <property type="project" value="InterPro"/>
</dbReference>
<dbReference type="KEGG" id="kpf:IX53_05775"/>
<protein>
    <submittedName>
        <fullName evidence="3">Oxidoreductase</fullName>
    </submittedName>
</protein>
<reference evidence="3 4" key="1">
    <citation type="submission" date="2015-04" db="EMBL/GenBank/DDBJ databases">
        <title>Complete Genome Sequence of Kosmotoga pacifica SLHLJ1.</title>
        <authorList>
            <person name="Jiang L.J."/>
            <person name="Shao Z.Z."/>
            <person name="Jebbar M."/>
        </authorList>
    </citation>
    <scope>NUCLEOTIDE SEQUENCE [LARGE SCALE GENOMIC DNA]</scope>
    <source>
        <strain evidence="3 4">SLHLJ1</strain>
    </source>
</reference>
<sequence length="411" mass="46196">MKKVSISIIGAGNRGYEAYGKLLLNREDVKVVAVAEPDRIKRERFSKEHNVPKENQFASWEELLSREQLSDGLIIATPDRLHVEPAIKAAKFGYTILLEKPIAQNPEEILKMLDIPEVKERVTIAHVLRYTPFFKTLKGLLDNGEIGTIIGIEHIERIGFFHFAHSYVRGNWRKKSESGPSILTKSCHDADILHWLVGERCEKVISLGELYHFSSENKPAEAAERCLDCSLKDSCPYSATRIYLTGYTGWPVSVITTDLSYEGRLKALREGPYGRCVYSSDNDVVDHQATFFYFRNGVVANFTMTAFSHDITRQIRIHCSHGEIYGDLDGGFIELNIFGKERKEVPIEGVKGGHSGGDEGLVEEFVALLKGEKKRLSTAFEDSVHSHMMAFAAEKSREQSGIVVPVTDFLV</sequence>
<evidence type="ECO:0000313" key="3">
    <source>
        <dbReference type="EMBL" id="AKI97405.1"/>
    </source>
</evidence>
<gene>
    <name evidence="3" type="ORF">IX53_05775</name>
</gene>
<dbReference type="PANTHER" id="PTHR43377">
    <property type="entry name" value="BILIVERDIN REDUCTASE A"/>
    <property type="match status" value="1"/>
</dbReference>
<feature type="domain" description="Gfo/Idh/MocA-like oxidoreductase C-terminal" evidence="2">
    <location>
        <begin position="138"/>
        <end position="403"/>
    </location>
</feature>
<evidence type="ECO:0000259" key="1">
    <source>
        <dbReference type="Pfam" id="PF01408"/>
    </source>
</evidence>
<keyword evidence="4" id="KW-1185">Reference proteome</keyword>
<dbReference type="InterPro" id="IPR051450">
    <property type="entry name" value="Gfo/Idh/MocA_Oxidoreductases"/>
</dbReference>
<dbReference type="InterPro" id="IPR000683">
    <property type="entry name" value="Gfo/Idh/MocA-like_OxRdtase_N"/>
</dbReference>
<evidence type="ECO:0000313" key="4">
    <source>
        <dbReference type="Proteomes" id="UP000035159"/>
    </source>
</evidence>
<dbReference type="Pfam" id="PF01408">
    <property type="entry name" value="GFO_IDH_MocA"/>
    <property type="match status" value="1"/>
</dbReference>
<dbReference type="InterPro" id="IPR036291">
    <property type="entry name" value="NAD(P)-bd_dom_sf"/>
</dbReference>
<dbReference type="Gene3D" id="3.30.360.10">
    <property type="entry name" value="Dihydrodipicolinate Reductase, domain 2"/>
    <property type="match status" value="1"/>
</dbReference>
<dbReference type="RefSeq" id="WP_047754539.1">
    <property type="nucleotide sequence ID" value="NZ_CAJUHA010000015.1"/>
</dbReference>
<name>A0A0G2Z726_9BACT</name>
<evidence type="ECO:0000259" key="2">
    <source>
        <dbReference type="Pfam" id="PF02894"/>
    </source>
</evidence>
<organism evidence="3 4">
    <name type="scientific">Kosmotoga pacifica</name>
    <dbReference type="NCBI Taxonomy" id="1330330"/>
    <lineage>
        <taxon>Bacteria</taxon>
        <taxon>Thermotogati</taxon>
        <taxon>Thermotogota</taxon>
        <taxon>Thermotogae</taxon>
        <taxon>Kosmotogales</taxon>
        <taxon>Kosmotogaceae</taxon>
        <taxon>Kosmotoga</taxon>
    </lineage>
</organism>
<dbReference type="Proteomes" id="UP000035159">
    <property type="component" value="Chromosome"/>
</dbReference>
<dbReference type="AlphaFoldDB" id="A0A0G2Z726"/>